<dbReference type="GO" id="GO:0016491">
    <property type="term" value="F:oxidoreductase activity"/>
    <property type="evidence" value="ECO:0007669"/>
    <property type="project" value="UniProtKB-KW"/>
</dbReference>
<dbReference type="PANTHER" id="PTHR36124">
    <property type="match status" value="1"/>
</dbReference>
<sequence>MIRELAFDFRVGFAVEYYRTFSTPSTARVLAAHGEMLRNPKKRSYDTALILMEIINGGFDSDRGQQALQLLIHAHARVTATADEYRYVLLSLWMIPRRWIASHGVRRLTPAEDAAAFRFYQELGHRMHLQMPETAEAATAFYERFEADNVAWSPEAAQLFDATIGVLAGRLPAPARPLIRPIMATLIDDPRMAAALGLQPPPRLLRHAVHVALRIRGLLARPTTVDTFRPGHSGRTQYPDGYSLHDLGPAAPE</sequence>
<comment type="caution">
    <text evidence="3">The sequence shown here is derived from an EMBL/GenBank/DDBJ whole genome shotgun (WGS) entry which is preliminary data.</text>
</comment>
<keyword evidence="3" id="KW-0560">Oxidoreductase</keyword>
<dbReference type="Proteomes" id="UP001597347">
    <property type="component" value="Unassembled WGS sequence"/>
</dbReference>
<organism evidence="3 4">
    <name type="scientific">Amnibacterium endophyticum</name>
    <dbReference type="NCBI Taxonomy" id="2109337"/>
    <lineage>
        <taxon>Bacteria</taxon>
        <taxon>Bacillati</taxon>
        <taxon>Actinomycetota</taxon>
        <taxon>Actinomycetes</taxon>
        <taxon>Micrococcales</taxon>
        <taxon>Microbacteriaceae</taxon>
        <taxon>Amnibacterium</taxon>
    </lineage>
</organism>
<dbReference type="EMBL" id="JBHUEA010000020">
    <property type="protein sequence ID" value="MFD1722416.1"/>
    <property type="molecule type" value="Genomic_DNA"/>
</dbReference>
<protein>
    <submittedName>
        <fullName evidence="3">Oxygenase MpaB family protein</fullName>
        <ecNumber evidence="3">1.-.-.-</ecNumber>
    </submittedName>
</protein>
<feature type="domain" description="ER-bound oxygenase mpaB/mpaB'/Rubber oxygenase catalytic" evidence="2">
    <location>
        <begin position="22"/>
        <end position="208"/>
    </location>
</feature>
<dbReference type="PANTHER" id="PTHR36124:SF1">
    <property type="entry name" value="ER-BOUND OXYGENASE MPAB_MPAB'_RUBBER OXYGENASE CATALYTIC DOMAIN-CONTAINING PROTEIN"/>
    <property type="match status" value="1"/>
</dbReference>
<dbReference type="InterPro" id="IPR018713">
    <property type="entry name" value="MPAB/Lcp_cat_dom"/>
</dbReference>
<name>A0ABW4LGD1_9MICO</name>
<feature type="region of interest" description="Disordered" evidence="1">
    <location>
        <begin position="226"/>
        <end position="253"/>
    </location>
</feature>
<evidence type="ECO:0000259" key="2">
    <source>
        <dbReference type="Pfam" id="PF09995"/>
    </source>
</evidence>
<evidence type="ECO:0000313" key="3">
    <source>
        <dbReference type="EMBL" id="MFD1722416.1"/>
    </source>
</evidence>
<gene>
    <name evidence="3" type="ORF">ACFSBI_12735</name>
</gene>
<dbReference type="Pfam" id="PF09995">
    <property type="entry name" value="MPAB_Lcp_cat"/>
    <property type="match status" value="1"/>
</dbReference>
<reference evidence="4" key="1">
    <citation type="journal article" date="2019" name="Int. J. Syst. Evol. Microbiol.">
        <title>The Global Catalogue of Microorganisms (GCM) 10K type strain sequencing project: providing services to taxonomists for standard genome sequencing and annotation.</title>
        <authorList>
            <consortium name="The Broad Institute Genomics Platform"/>
            <consortium name="The Broad Institute Genome Sequencing Center for Infectious Disease"/>
            <person name="Wu L."/>
            <person name="Ma J."/>
        </authorList>
    </citation>
    <scope>NUCLEOTIDE SEQUENCE [LARGE SCALE GENOMIC DNA]</scope>
    <source>
        <strain evidence="4">CGMCC 1.12471</strain>
    </source>
</reference>
<evidence type="ECO:0000313" key="4">
    <source>
        <dbReference type="Proteomes" id="UP001597347"/>
    </source>
</evidence>
<dbReference type="EC" id="1.-.-.-" evidence="3"/>
<accession>A0ABW4LGD1</accession>
<dbReference type="RefSeq" id="WP_377935493.1">
    <property type="nucleotide sequence ID" value="NZ_JBHUEA010000020.1"/>
</dbReference>
<evidence type="ECO:0000256" key="1">
    <source>
        <dbReference type="SAM" id="MobiDB-lite"/>
    </source>
</evidence>
<keyword evidence="4" id="KW-1185">Reference proteome</keyword>
<proteinExistence type="predicted"/>
<dbReference type="InterPro" id="IPR046366">
    <property type="entry name" value="MPAB"/>
</dbReference>